<dbReference type="PANTHER" id="PTHR48098">
    <property type="entry name" value="ENTEROCHELIN ESTERASE-RELATED"/>
    <property type="match status" value="1"/>
</dbReference>
<evidence type="ECO:0000313" key="2">
    <source>
        <dbReference type="EMBL" id="NNM45284.1"/>
    </source>
</evidence>
<name>A0A849HF93_9MICO</name>
<keyword evidence="1" id="KW-0812">Transmembrane</keyword>
<dbReference type="GO" id="GO:0016747">
    <property type="term" value="F:acyltransferase activity, transferring groups other than amino-acyl groups"/>
    <property type="evidence" value="ECO:0007669"/>
    <property type="project" value="TreeGrafter"/>
</dbReference>
<proteinExistence type="predicted"/>
<feature type="transmembrane region" description="Helical" evidence="1">
    <location>
        <begin position="6"/>
        <end position="31"/>
    </location>
</feature>
<gene>
    <name evidence="2" type="ORF">HJG52_04605</name>
</gene>
<organism evidence="2 3">
    <name type="scientific">Knoellia koreensis</name>
    <dbReference type="NCBI Taxonomy" id="2730921"/>
    <lineage>
        <taxon>Bacteria</taxon>
        <taxon>Bacillati</taxon>
        <taxon>Actinomycetota</taxon>
        <taxon>Actinomycetes</taxon>
        <taxon>Micrococcales</taxon>
        <taxon>Intrasporangiaceae</taxon>
        <taxon>Knoellia</taxon>
    </lineage>
</organism>
<keyword evidence="1" id="KW-0472">Membrane</keyword>
<evidence type="ECO:0008006" key="4">
    <source>
        <dbReference type="Google" id="ProtNLM"/>
    </source>
</evidence>
<evidence type="ECO:0000313" key="3">
    <source>
        <dbReference type="Proteomes" id="UP000588586"/>
    </source>
</evidence>
<reference evidence="2 3" key="1">
    <citation type="submission" date="2020-04" db="EMBL/GenBank/DDBJ databases">
        <title>Knoellia sp. isolate from air conditioner.</title>
        <authorList>
            <person name="Chea S."/>
            <person name="Kim D.-U."/>
        </authorList>
    </citation>
    <scope>NUCLEOTIDE SEQUENCE [LARGE SCALE GENOMIC DNA]</scope>
    <source>
        <strain evidence="2 3">DB2414S</strain>
    </source>
</reference>
<dbReference type="InterPro" id="IPR000801">
    <property type="entry name" value="Esterase-like"/>
</dbReference>
<keyword evidence="1" id="KW-1133">Transmembrane helix</keyword>
<feature type="transmembrane region" description="Helical" evidence="1">
    <location>
        <begin position="38"/>
        <end position="60"/>
    </location>
</feature>
<accession>A0A849HF93</accession>
<sequence length="370" mass="39435">MMSLTGAALPVVLAVVALGLFVFLAAGIPWVRSRWAAIAARGTGLVVLNLVVVGLVGTLVNDHFDFYVSWSDLAGASSAVTVTHHGASARAAASHGMASPLARTPSILPALRSSGRLQIYVVNGSRSHVRGQVDVLLPRGYDAKRPTRYPVIEALHGFPGSPQSWLTGMNLQQTLDAQVAAHVVAPAVVVLPQGNVPMGVDGECVNGPAGTPQVETWLGVDVPNFVATHFRVRTERSSWAVAGYSEGGWCAAMTGMLHPSVFGGSLVFSGTCAPEFTDHYRPFGRSTPSRYNLVRLARTHPPALAMWVQSSKRDGYSYPPTAAFLRQVRPPLSVTTLLLKTGGHREQLWANELPAALRWLGRSVPGFAPQ</sequence>
<evidence type="ECO:0000256" key="1">
    <source>
        <dbReference type="SAM" id="Phobius"/>
    </source>
</evidence>
<dbReference type="RefSeq" id="WP_171242322.1">
    <property type="nucleotide sequence ID" value="NZ_JABEPQ010000001.1"/>
</dbReference>
<dbReference type="SUPFAM" id="SSF53474">
    <property type="entry name" value="alpha/beta-Hydrolases"/>
    <property type="match status" value="1"/>
</dbReference>
<dbReference type="AlphaFoldDB" id="A0A849HF93"/>
<dbReference type="Proteomes" id="UP000588586">
    <property type="component" value="Unassembled WGS sequence"/>
</dbReference>
<dbReference type="Pfam" id="PF00756">
    <property type="entry name" value="Esterase"/>
    <property type="match status" value="1"/>
</dbReference>
<dbReference type="Gene3D" id="3.40.50.1820">
    <property type="entry name" value="alpha/beta hydrolase"/>
    <property type="match status" value="1"/>
</dbReference>
<dbReference type="EMBL" id="JABEPQ010000001">
    <property type="protein sequence ID" value="NNM45284.1"/>
    <property type="molecule type" value="Genomic_DNA"/>
</dbReference>
<dbReference type="InterPro" id="IPR050583">
    <property type="entry name" value="Mycobacterial_A85_antigen"/>
</dbReference>
<comment type="caution">
    <text evidence="2">The sequence shown here is derived from an EMBL/GenBank/DDBJ whole genome shotgun (WGS) entry which is preliminary data.</text>
</comment>
<keyword evidence="3" id="KW-1185">Reference proteome</keyword>
<dbReference type="InterPro" id="IPR029058">
    <property type="entry name" value="AB_hydrolase_fold"/>
</dbReference>
<protein>
    <recommendedName>
        <fullName evidence="4">Esterase</fullName>
    </recommendedName>
</protein>
<dbReference type="PANTHER" id="PTHR48098:SF1">
    <property type="entry name" value="DIACYLGLYCEROL ACYLTRANSFERASE_MYCOLYLTRANSFERASE AG85A"/>
    <property type="match status" value="1"/>
</dbReference>